<dbReference type="EMBL" id="CAJNJA010049834">
    <property type="protein sequence ID" value="CAE7838759.1"/>
    <property type="molecule type" value="Genomic_DNA"/>
</dbReference>
<dbReference type="InterPro" id="IPR011009">
    <property type="entry name" value="Kinase-like_dom_sf"/>
</dbReference>
<keyword evidence="11" id="KW-0472">Membrane</keyword>
<feature type="transmembrane region" description="Helical" evidence="11">
    <location>
        <begin position="1010"/>
        <end position="1043"/>
    </location>
</feature>
<dbReference type="Pfam" id="PF00709">
    <property type="entry name" value="Adenylsucc_synt"/>
    <property type="match status" value="1"/>
</dbReference>
<evidence type="ECO:0000313" key="13">
    <source>
        <dbReference type="Proteomes" id="UP000601435"/>
    </source>
</evidence>
<dbReference type="OrthoDB" id="10265645at2759"/>
<dbReference type="InterPro" id="IPR042111">
    <property type="entry name" value="Adenylosuccinate_synth_dom3"/>
</dbReference>
<dbReference type="InterPro" id="IPR042110">
    <property type="entry name" value="Adenylosuccinate_synth_dom2"/>
</dbReference>
<name>A0A812ZV46_9DINO</name>
<dbReference type="FunFam" id="1.10.300.10:FF:000001">
    <property type="entry name" value="Adenylosuccinate synthetase"/>
    <property type="match status" value="1"/>
</dbReference>
<keyword evidence="13" id="KW-1185">Reference proteome</keyword>
<comment type="subunit">
    <text evidence="2">Homodimer.</text>
</comment>
<evidence type="ECO:0000256" key="5">
    <source>
        <dbReference type="ARBA" id="ARBA00022741"/>
    </source>
</evidence>
<reference evidence="12" key="1">
    <citation type="submission" date="2021-02" db="EMBL/GenBank/DDBJ databases">
        <authorList>
            <person name="Dougan E. K."/>
            <person name="Rhodes N."/>
            <person name="Thang M."/>
            <person name="Chan C."/>
        </authorList>
    </citation>
    <scope>NUCLEOTIDE SEQUENCE</scope>
</reference>
<evidence type="ECO:0000256" key="9">
    <source>
        <dbReference type="PROSITE-ProRule" id="PRU10134"/>
    </source>
</evidence>
<dbReference type="PROSITE" id="PS00513">
    <property type="entry name" value="ADENYLOSUCCIN_SYN_2"/>
    <property type="match status" value="1"/>
</dbReference>
<dbReference type="Gene3D" id="1.10.300.10">
    <property type="entry name" value="Adenylosuccinate Synthetase, subunit A, domain 2"/>
    <property type="match status" value="1"/>
</dbReference>
<dbReference type="SUPFAM" id="SSF52540">
    <property type="entry name" value="P-loop containing nucleoside triphosphate hydrolases"/>
    <property type="match status" value="1"/>
</dbReference>
<feature type="compositionally biased region" description="Polar residues" evidence="10">
    <location>
        <begin position="347"/>
        <end position="367"/>
    </location>
</feature>
<feature type="transmembrane region" description="Helical" evidence="11">
    <location>
        <begin position="1055"/>
        <end position="1076"/>
    </location>
</feature>
<keyword evidence="3" id="KW-0436">Ligase</keyword>
<dbReference type="InterPro" id="IPR027417">
    <property type="entry name" value="P-loop_NTPase"/>
</dbReference>
<keyword evidence="6" id="KW-0658">Purine biosynthesis</keyword>
<sequence length="1155" mass="125337">EIERLTGQGVAITPDTLKIAENAALILPLHGAVDRAREARRGDDRIGTTGRGIGPAYEDKVGRRAIRICDLSDRDLLAKRVNSLLVHHNALFRGLDLPEVEADDLIEQLHAIAPKIQPYADRVWQRLDEARRQGKRILFEGAQGAMLDVDHGTYPFVTSSNTLGGQAAAGSGVAPGSLGMVLGITKAYTTRVGSGPFPTELDDEIGRRLGERGHEFGTVTGRARRCGWFDAVMVRQAVTIGGIDGIALTKLDVLDGFEQLQVCTGYRIDGALLDHLPAQPALQARAEPVYERFEGWSDSTQGARSWADLPATAVKYIRRIEELIAAPVALLSTSPERDDTILAPSERPSSFISSRDQMATSPASPNGETIALNQSIDLLPGERLPEFDSPQAEAYGARERQTGNPLMVLIARPDLAPRRDVMGKLVRQERLSMLSALSWGIADWPPAGGQRFVAVFPRPRGRRLQPEPGARFEPWREDEILRRLIEPVTPVLRDLEARSITHRAIRADNIFLEGSAEGTCMLGECVMAPPAMDQPAIYEPIEGMLALPGGRGRGFAADDLYALGVTIAVLLAGGDPVEGLDEQARIESKIHRGSYATLIGRTRLSLPMMEVLRGLLCDQRVERWTLHDLELWLGGRRLSPKQPSLPIRGQRPYSVEGTSHWSARAVAAALGLNWEAGVAALKRNDLATWVRRSLSDEELAERVASAGGVGAGASRGGGGLRDRLVSRILMTLDPSAPVRLRGFAADIDAVGQAVSVHYDDPALRQAFGELVQAKLPQAWLDSQLLSRSEHGMLRKSFDVMHHFMSRSEAGCGIERCLYEYNEHLPCLSPNLQGDYVSESADLLPALERVAASGTLPNSPIDRHIAAFACARVKGIPDRLLRTMADGDNVILQQLSVAYFLAEVQRATGQSGFPHLSAWVARLLAPVVEAFHNRDRRKAAAEAIEKAAASGNLLALARAADDPDARQYDETGFAQARAEYAAMAQEIAELESGKLVDPAHVRLRSRQASSLVAGCALGAIFALPILAVLLPSLLVLSVCLLPTLGAYVADRYRDKSLAITVGLLNICGALPALGQLWSRGQTLIAAGEVLGDVFLWLLAYGAAGVGWILFSMMPPVVMTYLSLSGTARAQELRDRQEKLIEIWGKEVADQDDGEEE</sequence>
<dbReference type="Gene3D" id="3.90.170.10">
    <property type="entry name" value="Adenylosuccinate Synthetase, subunit A, domain 3"/>
    <property type="match status" value="1"/>
</dbReference>
<keyword evidence="11" id="KW-0812">Transmembrane</keyword>
<dbReference type="GO" id="GO:0004019">
    <property type="term" value="F:adenylosuccinate synthase activity"/>
    <property type="evidence" value="ECO:0007669"/>
    <property type="project" value="InterPro"/>
</dbReference>
<dbReference type="PANTHER" id="PTHR11846:SF0">
    <property type="entry name" value="ADENYLOSUCCINATE SYNTHETASE"/>
    <property type="match status" value="1"/>
</dbReference>
<dbReference type="InterPro" id="IPR001114">
    <property type="entry name" value="Adenylosuccinate_synthetase"/>
</dbReference>
<keyword evidence="11" id="KW-1133">Transmembrane helix</keyword>
<dbReference type="GO" id="GO:0046872">
    <property type="term" value="F:metal ion binding"/>
    <property type="evidence" value="ECO:0007669"/>
    <property type="project" value="UniProtKB-KW"/>
</dbReference>
<organism evidence="12 13">
    <name type="scientific">Symbiodinium necroappetens</name>
    <dbReference type="NCBI Taxonomy" id="1628268"/>
    <lineage>
        <taxon>Eukaryota</taxon>
        <taxon>Sar</taxon>
        <taxon>Alveolata</taxon>
        <taxon>Dinophyceae</taxon>
        <taxon>Suessiales</taxon>
        <taxon>Symbiodiniaceae</taxon>
        <taxon>Symbiodinium</taxon>
    </lineage>
</organism>
<dbReference type="SMART" id="SM00788">
    <property type="entry name" value="Adenylsucc_synt"/>
    <property type="match status" value="1"/>
</dbReference>
<dbReference type="Gene3D" id="1.10.510.10">
    <property type="entry name" value="Transferase(Phosphotransferase) domain 1"/>
    <property type="match status" value="1"/>
</dbReference>
<dbReference type="HAMAP" id="MF_00011">
    <property type="entry name" value="Adenylosucc_synth"/>
    <property type="match status" value="1"/>
</dbReference>
<gene>
    <name evidence="12" type="primary">purA</name>
    <name evidence="12" type="ORF">SNEC2469_LOCUS25339</name>
</gene>
<evidence type="ECO:0000256" key="11">
    <source>
        <dbReference type="SAM" id="Phobius"/>
    </source>
</evidence>
<dbReference type="GO" id="GO:0005525">
    <property type="term" value="F:GTP binding"/>
    <property type="evidence" value="ECO:0007669"/>
    <property type="project" value="UniProtKB-KW"/>
</dbReference>
<keyword evidence="5" id="KW-0547">Nucleotide-binding</keyword>
<comment type="cofactor">
    <cofactor evidence="1">
        <name>Mg(2+)</name>
        <dbReference type="ChEBI" id="CHEBI:18420"/>
    </cofactor>
</comment>
<dbReference type="GO" id="GO:0046040">
    <property type="term" value="P:IMP metabolic process"/>
    <property type="evidence" value="ECO:0007669"/>
    <property type="project" value="TreeGrafter"/>
</dbReference>
<evidence type="ECO:0000256" key="10">
    <source>
        <dbReference type="SAM" id="MobiDB-lite"/>
    </source>
</evidence>
<evidence type="ECO:0000256" key="2">
    <source>
        <dbReference type="ARBA" id="ARBA00011738"/>
    </source>
</evidence>
<evidence type="ECO:0000256" key="6">
    <source>
        <dbReference type="ARBA" id="ARBA00022755"/>
    </source>
</evidence>
<dbReference type="AlphaFoldDB" id="A0A812ZV46"/>
<feature type="region of interest" description="Disordered" evidence="10">
    <location>
        <begin position="339"/>
        <end position="367"/>
    </location>
</feature>
<dbReference type="Proteomes" id="UP000601435">
    <property type="component" value="Unassembled WGS sequence"/>
</dbReference>
<evidence type="ECO:0000256" key="4">
    <source>
        <dbReference type="ARBA" id="ARBA00022723"/>
    </source>
</evidence>
<dbReference type="SUPFAM" id="SSF56112">
    <property type="entry name" value="Protein kinase-like (PK-like)"/>
    <property type="match status" value="1"/>
</dbReference>
<evidence type="ECO:0000256" key="7">
    <source>
        <dbReference type="ARBA" id="ARBA00022842"/>
    </source>
</evidence>
<keyword evidence="4" id="KW-0479">Metal-binding</keyword>
<dbReference type="InterPro" id="IPR033128">
    <property type="entry name" value="Adenylosuccin_syn_Lys_AS"/>
</dbReference>
<dbReference type="NCBIfam" id="NF002223">
    <property type="entry name" value="PRK01117.1"/>
    <property type="match status" value="1"/>
</dbReference>
<evidence type="ECO:0000313" key="12">
    <source>
        <dbReference type="EMBL" id="CAE7838759.1"/>
    </source>
</evidence>
<dbReference type="GO" id="GO:0044208">
    <property type="term" value="P:'de novo' AMP biosynthetic process"/>
    <property type="evidence" value="ECO:0007669"/>
    <property type="project" value="TreeGrafter"/>
</dbReference>
<evidence type="ECO:0000256" key="1">
    <source>
        <dbReference type="ARBA" id="ARBA00001946"/>
    </source>
</evidence>
<proteinExistence type="inferred from homology"/>
<feature type="active site" evidence="9">
    <location>
        <position position="60"/>
    </location>
</feature>
<keyword evidence="8" id="KW-0342">GTP-binding</keyword>
<feature type="non-terminal residue" evidence="12">
    <location>
        <position position="1155"/>
    </location>
</feature>
<evidence type="ECO:0000256" key="8">
    <source>
        <dbReference type="ARBA" id="ARBA00023134"/>
    </source>
</evidence>
<evidence type="ECO:0000256" key="3">
    <source>
        <dbReference type="ARBA" id="ARBA00022598"/>
    </source>
</evidence>
<dbReference type="FunFam" id="3.90.170.10:FF:000001">
    <property type="entry name" value="Adenylosuccinate synthetase"/>
    <property type="match status" value="1"/>
</dbReference>
<accession>A0A812ZV46</accession>
<keyword evidence="7" id="KW-0460">Magnesium</keyword>
<protein>
    <submittedName>
        <fullName evidence="12">PurA protein</fullName>
    </submittedName>
</protein>
<feature type="transmembrane region" description="Helical" evidence="11">
    <location>
        <begin position="1096"/>
        <end position="1122"/>
    </location>
</feature>
<dbReference type="PANTHER" id="PTHR11846">
    <property type="entry name" value="ADENYLOSUCCINATE SYNTHETASE"/>
    <property type="match status" value="1"/>
</dbReference>
<dbReference type="GO" id="GO:0005737">
    <property type="term" value="C:cytoplasm"/>
    <property type="evidence" value="ECO:0007669"/>
    <property type="project" value="TreeGrafter"/>
</dbReference>
<comment type="caution">
    <text evidence="12">The sequence shown here is derived from an EMBL/GenBank/DDBJ whole genome shotgun (WGS) entry which is preliminary data.</text>
</comment>
<feature type="non-terminal residue" evidence="12">
    <location>
        <position position="1"/>
    </location>
</feature>